<dbReference type="Pfam" id="PF08447">
    <property type="entry name" value="PAS_3"/>
    <property type="match status" value="1"/>
</dbReference>
<dbReference type="NCBIfam" id="TIGR00229">
    <property type="entry name" value="sensory_box"/>
    <property type="match status" value="1"/>
</dbReference>
<dbReference type="GO" id="GO:0009881">
    <property type="term" value="F:photoreceptor activity"/>
    <property type="evidence" value="ECO:0007669"/>
    <property type="project" value="UniProtKB-KW"/>
</dbReference>
<keyword evidence="5" id="KW-0716">Sensory transduction</keyword>
<dbReference type="SMART" id="SM00086">
    <property type="entry name" value="PAC"/>
    <property type="match status" value="1"/>
</dbReference>
<evidence type="ECO:0000256" key="11">
    <source>
        <dbReference type="ARBA" id="ARBA00022777"/>
    </source>
</evidence>
<evidence type="ECO:0000259" key="16">
    <source>
        <dbReference type="PROSITE" id="PS50113"/>
    </source>
</evidence>
<proteinExistence type="predicted"/>
<dbReference type="GO" id="GO:0004673">
    <property type="term" value="F:protein histidine kinase activity"/>
    <property type="evidence" value="ECO:0007669"/>
    <property type="project" value="UniProtKB-EC"/>
</dbReference>
<keyword evidence="15" id="KW-0675">Receptor</keyword>
<evidence type="ECO:0000256" key="5">
    <source>
        <dbReference type="ARBA" id="ARBA00022606"/>
    </source>
</evidence>
<dbReference type="GO" id="GO:0005524">
    <property type="term" value="F:ATP binding"/>
    <property type="evidence" value="ECO:0007669"/>
    <property type="project" value="UniProtKB-KW"/>
</dbReference>
<evidence type="ECO:0000256" key="9">
    <source>
        <dbReference type="ARBA" id="ARBA00022737"/>
    </source>
</evidence>
<evidence type="ECO:0000256" key="4">
    <source>
        <dbReference type="ARBA" id="ARBA00022553"/>
    </source>
</evidence>
<keyword evidence="3" id="KW-0600">Photoreceptor protein</keyword>
<dbReference type="PANTHER" id="PTHR41523">
    <property type="entry name" value="TWO-COMPONENT SYSTEM SENSOR PROTEIN"/>
    <property type="match status" value="1"/>
</dbReference>
<dbReference type="EMBL" id="QFNF01000007">
    <property type="protein sequence ID" value="PZO79569.1"/>
    <property type="molecule type" value="Genomic_DNA"/>
</dbReference>
<dbReference type="FunFam" id="3.30.450.20:FF:000099">
    <property type="entry name" value="Sensory box sensor histidine kinase"/>
    <property type="match status" value="1"/>
</dbReference>
<comment type="catalytic activity">
    <reaction evidence="1">
        <text>ATP + protein L-histidine = ADP + protein N-phospho-L-histidine.</text>
        <dbReference type="EC" id="2.7.13.3"/>
    </reaction>
</comment>
<evidence type="ECO:0000313" key="18">
    <source>
        <dbReference type="Proteomes" id="UP000248614"/>
    </source>
</evidence>
<keyword evidence="14" id="KW-0843">Virulence</keyword>
<organism evidence="17 18">
    <name type="scientific">Sphingomonas hengshuiensis</name>
    <dbReference type="NCBI Taxonomy" id="1609977"/>
    <lineage>
        <taxon>Bacteria</taxon>
        <taxon>Pseudomonadati</taxon>
        <taxon>Pseudomonadota</taxon>
        <taxon>Alphaproteobacteria</taxon>
        <taxon>Sphingomonadales</taxon>
        <taxon>Sphingomonadaceae</taxon>
        <taxon>Sphingomonas</taxon>
    </lineage>
</organism>
<evidence type="ECO:0000256" key="10">
    <source>
        <dbReference type="ARBA" id="ARBA00022741"/>
    </source>
</evidence>
<keyword evidence="6" id="KW-0285">Flavoprotein</keyword>
<protein>
    <recommendedName>
        <fullName evidence="2">histidine kinase</fullName>
        <ecNumber evidence="2">2.7.13.3</ecNumber>
    </recommendedName>
</protein>
<sequence>MTQTVAIDPAAPIWHDIADAMPILTCIIDDDGQLLWTNRCWQSEIGIETDGNLWTFFSGTTGDDARAAWKADVATGRPFALTLSLPAGPVDFAVRPAGAGRWIAIASREETQRQTETARAATRAELDVLTNAMPQMVWATRPDGHHDFYNAQWYRFTGVPEGSTDGEGWNGMFHPDDQDRAWSRWRHSLASGEDYEIEYRLRHHSGQYRWVLGRALPVTDGDGTIVRWIGTCTDIDSAKRAAEQNDILSRELSHRIKNIFAIISGLVRMSARQMPAVRGFADDLARRIAALGAAHDLARPHSDVSRPLIGEATLHHVLRELLSPYAVEQWVIEGDDVPIDDRGATPVALIFHELATNAAKYGALSIPEGRLSIRTARHDGVLGIDWHEVGGPPIDGAPQATGFGTRLAALSIEQQLAGHIARDWRREGLAVHIDVACEALVRDQAA</sequence>
<keyword evidence="13" id="KW-0157">Chromophore</keyword>
<evidence type="ECO:0000256" key="3">
    <source>
        <dbReference type="ARBA" id="ARBA00022543"/>
    </source>
</evidence>
<dbReference type="InterPro" id="IPR013655">
    <property type="entry name" value="PAS_fold_3"/>
</dbReference>
<keyword evidence="11" id="KW-0418">Kinase</keyword>
<dbReference type="InterPro" id="IPR035965">
    <property type="entry name" value="PAS-like_dom_sf"/>
</dbReference>
<dbReference type="PROSITE" id="PS50113">
    <property type="entry name" value="PAC"/>
    <property type="match status" value="1"/>
</dbReference>
<evidence type="ECO:0000256" key="13">
    <source>
        <dbReference type="ARBA" id="ARBA00022991"/>
    </source>
</evidence>
<keyword evidence="8" id="KW-0808">Transferase</keyword>
<dbReference type="AlphaFoldDB" id="A0A2W4ZHT5"/>
<keyword evidence="12" id="KW-0067">ATP-binding</keyword>
<evidence type="ECO:0000256" key="15">
    <source>
        <dbReference type="ARBA" id="ARBA00023170"/>
    </source>
</evidence>
<keyword evidence="10" id="KW-0547">Nucleotide-binding</keyword>
<evidence type="ECO:0000313" key="17">
    <source>
        <dbReference type="EMBL" id="PZO79569.1"/>
    </source>
</evidence>
<dbReference type="InterPro" id="IPR000700">
    <property type="entry name" value="PAS-assoc_C"/>
</dbReference>
<dbReference type="SMART" id="SM00911">
    <property type="entry name" value="HWE_HK"/>
    <property type="match status" value="1"/>
</dbReference>
<accession>A0A2W4ZHT5</accession>
<dbReference type="InterPro" id="IPR001610">
    <property type="entry name" value="PAC"/>
</dbReference>
<evidence type="ECO:0000256" key="6">
    <source>
        <dbReference type="ARBA" id="ARBA00022630"/>
    </source>
</evidence>
<dbReference type="Pfam" id="PF07536">
    <property type="entry name" value="HWE_HK"/>
    <property type="match status" value="1"/>
</dbReference>
<evidence type="ECO:0000256" key="1">
    <source>
        <dbReference type="ARBA" id="ARBA00000085"/>
    </source>
</evidence>
<evidence type="ECO:0000256" key="8">
    <source>
        <dbReference type="ARBA" id="ARBA00022679"/>
    </source>
</evidence>
<dbReference type="InterPro" id="IPR000014">
    <property type="entry name" value="PAS"/>
</dbReference>
<reference evidence="17 18" key="1">
    <citation type="submission" date="2017-08" db="EMBL/GenBank/DDBJ databases">
        <title>Infants hospitalized years apart are colonized by the same room-sourced microbial strains.</title>
        <authorList>
            <person name="Brooks B."/>
            <person name="Olm M.R."/>
            <person name="Firek B.A."/>
            <person name="Baker R."/>
            <person name="Thomas B.C."/>
            <person name="Morowitz M.J."/>
            <person name="Banfield J.F."/>
        </authorList>
    </citation>
    <scope>NUCLEOTIDE SEQUENCE [LARGE SCALE GENOMIC DNA]</scope>
    <source>
        <strain evidence="17">S2_018_000_R3_110</strain>
    </source>
</reference>
<keyword evidence="9" id="KW-0677">Repeat</keyword>
<comment type="caution">
    <text evidence="17">The sequence shown here is derived from an EMBL/GenBank/DDBJ whole genome shotgun (WGS) entry which is preliminary data.</text>
</comment>
<feature type="domain" description="PAC" evidence="16">
    <location>
        <begin position="195"/>
        <end position="247"/>
    </location>
</feature>
<dbReference type="SUPFAM" id="SSF55785">
    <property type="entry name" value="PYP-like sensor domain (PAS domain)"/>
    <property type="match status" value="1"/>
</dbReference>
<dbReference type="Gene3D" id="3.30.450.20">
    <property type="entry name" value="PAS domain"/>
    <property type="match status" value="1"/>
</dbReference>
<evidence type="ECO:0000256" key="2">
    <source>
        <dbReference type="ARBA" id="ARBA00012438"/>
    </source>
</evidence>
<dbReference type="InterPro" id="IPR036890">
    <property type="entry name" value="HATPase_C_sf"/>
</dbReference>
<dbReference type="CDD" id="cd00130">
    <property type="entry name" value="PAS"/>
    <property type="match status" value="1"/>
</dbReference>
<evidence type="ECO:0000256" key="14">
    <source>
        <dbReference type="ARBA" id="ARBA00023026"/>
    </source>
</evidence>
<dbReference type="Proteomes" id="UP000248614">
    <property type="component" value="Unassembled WGS sequence"/>
</dbReference>
<keyword evidence="4" id="KW-0597">Phosphoprotein</keyword>
<dbReference type="PANTHER" id="PTHR41523:SF8">
    <property type="entry name" value="ETHYLENE RESPONSE SENSOR PROTEIN"/>
    <property type="match status" value="1"/>
</dbReference>
<evidence type="ECO:0000256" key="7">
    <source>
        <dbReference type="ARBA" id="ARBA00022643"/>
    </source>
</evidence>
<dbReference type="EC" id="2.7.13.3" evidence="2"/>
<name>A0A2W4ZHT5_9SPHN</name>
<evidence type="ECO:0000256" key="12">
    <source>
        <dbReference type="ARBA" id="ARBA00022840"/>
    </source>
</evidence>
<dbReference type="Gene3D" id="3.30.565.10">
    <property type="entry name" value="Histidine kinase-like ATPase, C-terminal domain"/>
    <property type="match status" value="1"/>
</dbReference>
<dbReference type="InterPro" id="IPR011102">
    <property type="entry name" value="Sig_transdc_His_kinase_HWE"/>
</dbReference>
<keyword evidence="7" id="KW-0288">FMN</keyword>
<gene>
    <name evidence="17" type="ORF">DI632_04385</name>
</gene>